<dbReference type="InterPro" id="IPR042035">
    <property type="entry name" value="DEAH_win-hel_dom"/>
</dbReference>
<dbReference type="SMART" id="SM00847">
    <property type="entry name" value="HA2"/>
    <property type="match status" value="1"/>
</dbReference>
<dbReference type="InterPro" id="IPR012677">
    <property type="entry name" value="Nucleotide-bd_a/b_plait_sf"/>
</dbReference>
<evidence type="ECO:0000256" key="12">
    <source>
        <dbReference type="ARBA" id="ARBA00022840"/>
    </source>
</evidence>
<evidence type="ECO:0000259" key="17">
    <source>
        <dbReference type="PROSITE" id="PS50089"/>
    </source>
</evidence>
<dbReference type="OrthoDB" id="10009520at2759"/>
<proteinExistence type="predicted"/>
<dbReference type="InterPro" id="IPR056245">
    <property type="entry name" value="KH_DEAH11/12"/>
</dbReference>
<dbReference type="CDD" id="cd18791">
    <property type="entry name" value="SF2_C_RHA"/>
    <property type="match status" value="1"/>
</dbReference>
<feature type="region of interest" description="Disordered" evidence="16">
    <location>
        <begin position="135"/>
        <end position="166"/>
    </location>
</feature>
<name>A0A484KFV2_9ASTE</name>
<evidence type="ECO:0000256" key="13">
    <source>
        <dbReference type="ARBA" id="ARBA00047984"/>
    </source>
</evidence>
<dbReference type="PROSITE" id="PS50089">
    <property type="entry name" value="ZF_RING_2"/>
    <property type="match status" value="1"/>
</dbReference>
<keyword evidence="3" id="KW-0808">Transferase</keyword>
<dbReference type="EC" id="3.6.4.13" evidence="2"/>
<dbReference type="InterPro" id="IPR001841">
    <property type="entry name" value="Znf_RING"/>
</dbReference>
<dbReference type="InterPro" id="IPR027417">
    <property type="entry name" value="P-loop_NTPase"/>
</dbReference>
<dbReference type="FunFam" id="3.40.50.300:FF:002114">
    <property type="entry name" value="ATP-dependent RNA helicase DEAH12 chloroplastic"/>
    <property type="match status" value="1"/>
</dbReference>
<evidence type="ECO:0000256" key="1">
    <source>
        <dbReference type="ARBA" id="ARBA00004474"/>
    </source>
</evidence>
<dbReference type="PROSITE" id="PS51192">
    <property type="entry name" value="HELICASE_ATP_BIND_1"/>
    <property type="match status" value="1"/>
</dbReference>
<dbReference type="Pfam" id="PF24471">
    <property type="entry name" value="KH_DEAH11"/>
    <property type="match status" value="1"/>
</dbReference>
<dbReference type="InterPro" id="IPR002464">
    <property type="entry name" value="DNA/RNA_helicase_DEAH_CS"/>
</dbReference>
<dbReference type="PROSITE" id="PS50102">
    <property type="entry name" value="RRM"/>
    <property type="match status" value="1"/>
</dbReference>
<dbReference type="Pfam" id="PF24638">
    <property type="entry name" value="KH_DEAH11_1st"/>
    <property type="match status" value="1"/>
</dbReference>
<dbReference type="InterPro" id="IPR007502">
    <property type="entry name" value="Helicase-assoc_dom"/>
</dbReference>
<dbReference type="SMART" id="SM00487">
    <property type="entry name" value="DEXDc"/>
    <property type="match status" value="1"/>
</dbReference>
<organism evidence="22 23">
    <name type="scientific">Cuscuta campestris</name>
    <dbReference type="NCBI Taxonomy" id="132261"/>
    <lineage>
        <taxon>Eukaryota</taxon>
        <taxon>Viridiplantae</taxon>
        <taxon>Streptophyta</taxon>
        <taxon>Embryophyta</taxon>
        <taxon>Tracheophyta</taxon>
        <taxon>Spermatophyta</taxon>
        <taxon>Magnoliopsida</taxon>
        <taxon>eudicotyledons</taxon>
        <taxon>Gunneridae</taxon>
        <taxon>Pentapetalae</taxon>
        <taxon>asterids</taxon>
        <taxon>lamiids</taxon>
        <taxon>Solanales</taxon>
        <taxon>Convolvulaceae</taxon>
        <taxon>Cuscuteae</taxon>
        <taxon>Cuscuta</taxon>
        <taxon>Cuscuta subgen. Grammica</taxon>
        <taxon>Cuscuta sect. Cleistogrammica</taxon>
    </lineage>
</organism>
<dbReference type="InterPro" id="IPR056246">
    <property type="entry name" value="KH_DEAH11/12_1st"/>
</dbReference>
<keyword evidence="6" id="KW-0547">Nucleotide-binding</keyword>
<dbReference type="PANTHER" id="PTHR18934:SF81">
    <property type="entry name" value="ATP-DEPENDENT RNA HELICASE DEAH11, CHLOROPLASTIC-RELATED"/>
    <property type="match status" value="1"/>
</dbReference>
<dbReference type="GO" id="GO:0009536">
    <property type="term" value="C:plastid"/>
    <property type="evidence" value="ECO:0007669"/>
    <property type="project" value="UniProtKB-SubCell"/>
</dbReference>
<evidence type="ECO:0000313" key="23">
    <source>
        <dbReference type="Proteomes" id="UP000595140"/>
    </source>
</evidence>
<dbReference type="Pfam" id="PF07717">
    <property type="entry name" value="OB_NTP_bind"/>
    <property type="match status" value="1"/>
</dbReference>
<dbReference type="InterPro" id="IPR017907">
    <property type="entry name" value="Znf_RING_CS"/>
</dbReference>
<dbReference type="PROSITE" id="PS51873">
    <property type="entry name" value="TRIAD"/>
    <property type="match status" value="1"/>
</dbReference>
<evidence type="ECO:0000256" key="15">
    <source>
        <dbReference type="PROSITE-ProRule" id="PRU00176"/>
    </source>
</evidence>
<dbReference type="InterPro" id="IPR000504">
    <property type="entry name" value="RRM_dom"/>
</dbReference>
<evidence type="ECO:0000256" key="7">
    <source>
        <dbReference type="ARBA" id="ARBA00022771"/>
    </source>
</evidence>
<dbReference type="InterPro" id="IPR035979">
    <property type="entry name" value="RBD_domain_sf"/>
</dbReference>
<dbReference type="Gene3D" id="1.10.10.2130">
    <property type="entry name" value="DEAH helicase family, winged-helix domain"/>
    <property type="match status" value="1"/>
</dbReference>
<evidence type="ECO:0000313" key="22">
    <source>
        <dbReference type="EMBL" id="VFQ63778.1"/>
    </source>
</evidence>
<dbReference type="PANTHER" id="PTHR18934">
    <property type="entry name" value="ATP-DEPENDENT RNA HELICASE"/>
    <property type="match status" value="1"/>
</dbReference>
<dbReference type="SUPFAM" id="SSF52540">
    <property type="entry name" value="P-loop containing nucleoside triphosphate hydrolases"/>
    <property type="match status" value="1"/>
</dbReference>
<comment type="subcellular location">
    <subcellularLocation>
        <location evidence="1">Plastid</location>
    </subcellularLocation>
</comment>
<dbReference type="Gene3D" id="3.30.40.10">
    <property type="entry name" value="Zinc/RING finger domain, C3HC4 (zinc finger)"/>
    <property type="match status" value="1"/>
</dbReference>
<dbReference type="InterPro" id="IPR002867">
    <property type="entry name" value="IBR_dom"/>
</dbReference>
<dbReference type="Pfam" id="PF00270">
    <property type="entry name" value="DEAD"/>
    <property type="match status" value="1"/>
</dbReference>
<dbReference type="SUPFAM" id="SSF54928">
    <property type="entry name" value="RNA-binding domain, RBD"/>
    <property type="match status" value="1"/>
</dbReference>
<comment type="catalytic activity">
    <reaction evidence="13">
        <text>ATP + H2O = ADP + phosphate + H(+)</text>
        <dbReference type="Rhea" id="RHEA:13065"/>
        <dbReference type="ChEBI" id="CHEBI:15377"/>
        <dbReference type="ChEBI" id="CHEBI:15378"/>
        <dbReference type="ChEBI" id="CHEBI:30616"/>
        <dbReference type="ChEBI" id="CHEBI:43474"/>
        <dbReference type="ChEBI" id="CHEBI:456216"/>
        <dbReference type="EC" id="3.6.4.13"/>
    </reaction>
</comment>
<dbReference type="InterPro" id="IPR044066">
    <property type="entry name" value="TRIAD_supradom"/>
</dbReference>
<dbReference type="InterPro" id="IPR014001">
    <property type="entry name" value="Helicase_ATP-bd"/>
</dbReference>
<evidence type="ECO:0000256" key="9">
    <source>
        <dbReference type="ARBA" id="ARBA00022801"/>
    </source>
</evidence>
<evidence type="ECO:0000256" key="6">
    <source>
        <dbReference type="ARBA" id="ARBA00022741"/>
    </source>
</evidence>
<keyword evidence="4" id="KW-0479">Metal-binding</keyword>
<dbReference type="Pfam" id="PF01485">
    <property type="entry name" value="IBR"/>
    <property type="match status" value="1"/>
</dbReference>
<dbReference type="EMBL" id="OOIL02000326">
    <property type="protein sequence ID" value="VFQ63778.1"/>
    <property type="molecule type" value="Genomic_DNA"/>
</dbReference>
<evidence type="ECO:0000256" key="5">
    <source>
        <dbReference type="ARBA" id="ARBA00022737"/>
    </source>
</evidence>
<feature type="domain" description="RING-type" evidence="17">
    <location>
        <begin position="1624"/>
        <end position="1667"/>
    </location>
</feature>
<dbReference type="GO" id="GO:0008270">
    <property type="term" value="F:zinc ion binding"/>
    <property type="evidence" value="ECO:0007669"/>
    <property type="project" value="UniProtKB-KW"/>
</dbReference>
<dbReference type="FunFam" id="1.20.120.1750:FF:000020">
    <property type="entry name" value="ATP-dependent RNA helicase DEAH12 chloroplastic"/>
    <property type="match status" value="1"/>
</dbReference>
<dbReference type="FunFam" id="1.10.10.2130:FF:000001">
    <property type="entry name" value="Pre-mRNA-splicing factor ATP-dependent RNA helicase"/>
    <property type="match status" value="1"/>
</dbReference>
<dbReference type="CDD" id="cd20335">
    <property type="entry name" value="BRcat_RBR"/>
    <property type="match status" value="1"/>
</dbReference>
<evidence type="ECO:0000259" key="21">
    <source>
        <dbReference type="PROSITE" id="PS51873"/>
    </source>
</evidence>
<dbReference type="InterPro" id="IPR056247">
    <property type="entry name" value="KH_DEAH11/12_2nd"/>
</dbReference>
<dbReference type="InterPro" id="IPR013083">
    <property type="entry name" value="Znf_RING/FYVE/PHD"/>
</dbReference>
<dbReference type="FunFam" id="1.20.120.1080:FF:000033">
    <property type="entry name" value="RBR-type E3 ubiquitin transferase"/>
    <property type="match status" value="1"/>
</dbReference>
<dbReference type="Pfam" id="PF24637">
    <property type="entry name" value="RRM_DEAH11"/>
    <property type="match status" value="1"/>
</dbReference>
<keyword evidence="8" id="KW-0833">Ubl conjugation pathway</keyword>
<evidence type="ECO:0000256" key="3">
    <source>
        <dbReference type="ARBA" id="ARBA00022679"/>
    </source>
</evidence>
<keyword evidence="7 14" id="KW-0863">Zinc-finger</keyword>
<dbReference type="SMART" id="SM00490">
    <property type="entry name" value="HELICc"/>
    <property type="match status" value="1"/>
</dbReference>
<evidence type="ECO:0000256" key="11">
    <source>
        <dbReference type="ARBA" id="ARBA00022833"/>
    </source>
</evidence>
<dbReference type="PROSITE" id="PS00518">
    <property type="entry name" value="ZF_RING_1"/>
    <property type="match status" value="1"/>
</dbReference>
<sequence>MRSSSYKPAEYIGYLVIMDLQTSIVTHVENEQPHDFGGEEEDLVLYELQPSYANYLYELCIWCIIVFFIVRIGKTLGSEIGGFFKLASTLQLMVPGGVTRHQRWWRWPELRKTRRKPLARVTAVIWRFRMHRPISTAPGGRRRPVDHPSRSNHGPPFRHRPHPHNGWESDWPPRPLNFIVELQSSGQRAVSAADVEALVRKLGVKPQRSSFVPSKSILAALWFEYWSDAVDTVVRLWEMKLNGEGISTSFLPAVVCNGRMHSDYSSDLNDQLRLVFLERLEWLKEGDLVVKWLKKLGDLTDETKTVSNLLKKPQSLGAADELLRRRKGLQAEASLMLNRMQEFQRGIKCIEDYLESAYASGDCGVPVIQFLDGEMSWERIYMLMLRECRRLDDGLPIYAHRQEILNQIQSQQVTVLIGETGSGKSTQLVQYLCDSGFTCNGSIICTQPRKLAAISLAERVKEESCGCYDDTSVVCCPSYSSGWGIEPKVIFMTDHCLLQHYMSDKQLSRASCIIVDEAHERSLNTDLLLALIKNLLFQRPRLKLIIMSATVDADQFSDYFFGSKTLHVAGRSFPVDIKIEGEGTILAFLTSQVEVEWACEKFQAVSAIAFPLHGKLSSKDQHRVFLTYPGKRKVIFATNIAETSLTIPGVKFVVDSGVVKESVYEPSTGMNVLKVCRISQSSANQRAGRAGRTEPGTCYRLYYENDFQSMLPHQEPEIRKVHLGMAVLRIVALGIKDVQDFDFVNAPSSKAIDMALRNLVQLGAIAVRNDIFELTVDGSKMVKLGVEPVLGKIILQCLLQRLGKEGLVLAAVMTNSSSIFCRVGTVEDKLKSDCLKVQFCHPKGDLFTLLAVYKEWETVPHGKKNQWCWENSINAKTMRRCHDTVKELEACLKNQMDIIVSSDWHWNPSMYTEHDDNLKNTILSSLPENVAMFSGYEQLGYEVALTRKHAQLHPSCSLLNFGQRPAWVVFREIISGSKDYLVCVTECDFEHFSALSPPPAFDFLNMYRRQLQMRKLTGFGNALLKRFYGKSNWNLCLLLSNIRESCGDERIVVEVNFDHNELLLYASLQDMEKVCSLVQGALDHEKKLLRNECSEQPLYNAGPTVLPSFSLFGSGAEIKHLELKKRYLSVDIFHSNINALDERELVEFLEGYTLGHICGISKYLDKEDKWGKVTFSTPEAATMAVELDQSEFNGGILKVVPSKNTYDGNSHTKASSSSSSIKAKISWPRRCSKGVAIVKCDPNDVALMVSHLSTVVLGGRLVRCKAGTKSAGSVVITGLDVNLFEDDISQVLHGSTNLQIKEFFVVRGDAVDSLPHANCGAAIIQAISPFMPGRNSQGDGVRVHVLKPSPKDNLMRATITFDRDLHLDAARALEQIDRKVLPGCLSWQKIHCQQMFHSSVSCPAHVYPVIRNQLDSLLASLRQEKGVECNLEAISNEASKLCSYRVKITAGTMKTVAELRKPLQQLMEGTVIHHPGITPPILQILFSRKGVLLMESIQRETGTHIIFDKHRMILRVYGSQENIQSAEESLVKALLALHQNNQLEIQLRDGILPPDMMKRVVQHFGADLGGLKQKVPEAGLSLNTRRHSISIIGTIESKQRVEEMIHSLAQTSPKNDEDNDDSSCPICFCELEDPYMLEDCCHQFCRSCLSEQIDSAIRTRDSFPLRCSKEGCGSPILLSDFRSLLSSPRGKKYDELVKASLDAYVAGSGGTYRFCPSPDCPSIYAAAISGPSSSSSSAPADSLFVCGACFVETCTQCHLEYHPFLSCEKYREFKDDPDSSLKQWCGERANVKACPGCGFIIEKVDGCDHISCKCGRHVCWSCLSHFGTGNECYAHMRILPNNGFKNPHNSY</sequence>
<dbReference type="Pfam" id="PF24475">
    <property type="entry name" value="RBD_DEAH11"/>
    <property type="match status" value="1"/>
</dbReference>
<keyword evidence="23" id="KW-1185">Reference proteome</keyword>
<dbReference type="SUPFAM" id="SSF57850">
    <property type="entry name" value="RING/U-box"/>
    <property type="match status" value="2"/>
</dbReference>
<evidence type="ECO:0000256" key="4">
    <source>
        <dbReference type="ARBA" id="ARBA00022723"/>
    </source>
</evidence>
<feature type="domain" description="RRM" evidence="18">
    <location>
        <begin position="1130"/>
        <end position="1204"/>
    </location>
</feature>
<dbReference type="Pfam" id="PF24641">
    <property type="entry name" value="KH_DEAH11_2nd"/>
    <property type="match status" value="1"/>
</dbReference>
<dbReference type="Pfam" id="PF00271">
    <property type="entry name" value="Helicase_C"/>
    <property type="match status" value="1"/>
</dbReference>
<dbReference type="GO" id="GO:0016740">
    <property type="term" value="F:transferase activity"/>
    <property type="evidence" value="ECO:0007669"/>
    <property type="project" value="UniProtKB-KW"/>
</dbReference>
<dbReference type="InterPro" id="IPR056248">
    <property type="entry name" value="RBD_DEAH11/12"/>
</dbReference>
<dbReference type="Gene3D" id="1.20.120.1750">
    <property type="match status" value="1"/>
</dbReference>
<dbReference type="GO" id="GO:0005524">
    <property type="term" value="F:ATP binding"/>
    <property type="evidence" value="ECO:0007669"/>
    <property type="project" value="UniProtKB-KW"/>
</dbReference>
<evidence type="ECO:0000256" key="8">
    <source>
        <dbReference type="ARBA" id="ARBA00022786"/>
    </source>
</evidence>
<evidence type="ECO:0000259" key="20">
    <source>
        <dbReference type="PROSITE" id="PS51194"/>
    </source>
</evidence>
<dbReference type="CDD" id="cd17917">
    <property type="entry name" value="DEXHc_RHA-like"/>
    <property type="match status" value="1"/>
</dbReference>
<keyword evidence="11" id="KW-0862">Zinc</keyword>
<dbReference type="InterPro" id="IPR011545">
    <property type="entry name" value="DEAD/DEAH_box_helicase_dom"/>
</dbReference>
<evidence type="ECO:0000259" key="18">
    <source>
        <dbReference type="PROSITE" id="PS50102"/>
    </source>
</evidence>
<feature type="domain" description="Helicase C-terminal" evidence="20">
    <location>
        <begin position="569"/>
        <end position="739"/>
    </location>
</feature>
<feature type="domain" description="Helicase ATP-binding" evidence="19">
    <location>
        <begin position="405"/>
        <end position="569"/>
    </location>
</feature>
<evidence type="ECO:0000256" key="16">
    <source>
        <dbReference type="SAM" id="MobiDB-lite"/>
    </source>
</evidence>
<keyword evidence="9" id="KW-0378">Hydrolase</keyword>
<dbReference type="Gene3D" id="3.30.70.330">
    <property type="match status" value="1"/>
</dbReference>
<accession>A0A484KFV2</accession>
<dbReference type="InterPro" id="IPR056244">
    <property type="entry name" value="RRM_DEAH11/12"/>
</dbReference>
<evidence type="ECO:0000256" key="10">
    <source>
        <dbReference type="ARBA" id="ARBA00022806"/>
    </source>
</evidence>
<dbReference type="InterPro" id="IPR001650">
    <property type="entry name" value="Helicase_C-like"/>
</dbReference>
<keyword evidence="12" id="KW-0067">ATP-binding</keyword>
<keyword evidence="10" id="KW-0347">Helicase</keyword>
<protein>
    <recommendedName>
        <fullName evidence="2">RNA helicase</fullName>
        <ecNumber evidence="2">3.6.4.13</ecNumber>
    </recommendedName>
</protein>
<dbReference type="GO" id="GO:0003724">
    <property type="term" value="F:RNA helicase activity"/>
    <property type="evidence" value="ECO:0007669"/>
    <property type="project" value="UniProtKB-EC"/>
</dbReference>
<dbReference type="Proteomes" id="UP000595140">
    <property type="component" value="Unassembled WGS sequence"/>
</dbReference>
<dbReference type="GO" id="GO:0003723">
    <property type="term" value="F:RNA binding"/>
    <property type="evidence" value="ECO:0007669"/>
    <property type="project" value="UniProtKB-UniRule"/>
</dbReference>
<dbReference type="CDD" id="cd00590">
    <property type="entry name" value="RRM_SF"/>
    <property type="match status" value="1"/>
</dbReference>
<dbReference type="SMART" id="SM00647">
    <property type="entry name" value="IBR"/>
    <property type="match status" value="2"/>
</dbReference>
<keyword evidence="5" id="KW-0677">Repeat</keyword>
<reference evidence="22 23" key="1">
    <citation type="submission" date="2018-04" db="EMBL/GenBank/DDBJ databases">
        <authorList>
            <person name="Vogel A."/>
        </authorList>
    </citation>
    <scope>NUCLEOTIDE SEQUENCE [LARGE SCALE GENOMIC DNA]</scope>
</reference>
<dbReference type="PROSITE" id="PS51194">
    <property type="entry name" value="HELICASE_CTER"/>
    <property type="match status" value="1"/>
</dbReference>
<feature type="domain" description="RING-type" evidence="21">
    <location>
        <begin position="1620"/>
        <end position="1851"/>
    </location>
</feature>
<evidence type="ECO:0000256" key="2">
    <source>
        <dbReference type="ARBA" id="ARBA00012552"/>
    </source>
</evidence>
<evidence type="ECO:0000256" key="14">
    <source>
        <dbReference type="PROSITE-ProRule" id="PRU00175"/>
    </source>
</evidence>
<dbReference type="PROSITE" id="PS00690">
    <property type="entry name" value="DEAH_ATP_HELICASE"/>
    <property type="match status" value="1"/>
</dbReference>
<dbReference type="InterPro" id="IPR011709">
    <property type="entry name" value="DEAD-box_helicase_OB_fold"/>
</dbReference>
<evidence type="ECO:0000259" key="19">
    <source>
        <dbReference type="PROSITE" id="PS51192"/>
    </source>
</evidence>
<dbReference type="Gene3D" id="3.40.50.300">
    <property type="entry name" value="P-loop containing nucleotide triphosphate hydrolases"/>
    <property type="match status" value="2"/>
</dbReference>
<keyword evidence="15" id="KW-0694">RNA-binding</keyword>
<gene>
    <name evidence="22" type="ORF">CCAM_LOCUS5554</name>
</gene>
<dbReference type="GO" id="GO:0016787">
    <property type="term" value="F:hydrolase activity"/>
    <property type="evidence" value="ECO:0007669"/>
    <property type="project" value="UniProtKB-KW"/>
</dbReference>